<evidence type="ECO:0000313" key="5">
    <source>
        <dbReference type="EMBL" id="CAK7917451.1"/>
    </source>
</evidence>
<dbReference type="Proteomes" id="UP001497600">
    <property type="component" value="Chromosome G"/>
</dbReference>
<evidence type="ECO:0000313" key="6">
    <source>
        <dbReference type="Proteomes" id="UP001497600"/>
    </source>
</evidence>
<dbReference type="EMBL" id="OZ004259">
    <property type="protein sequence ID" value="CAK7917451.1"/>
    <property type="molecule type" value="Genomic_DNA"/>
</dbReference>
<feature type="coiled-coil region" evidence="3">
    <location>
        <begin position="240"/>
        <end position="267"/>
    </location>
</feature>
<dbReference type="PANTHER" id="PTHR10921:SF1">
    <property type="entry name" value="NUCLEAR DISTRIBUTION PROTEIN NUDE HOMOLOG"/>
    <property type="match status" value="1"/>
</dbReference>
<feature type="region of interest" description="Disordered" evidence="4">
    <location>
        <begin position="272"/>
        <end position="313"/>
    </location>
</feature>
<keyword evidence="2 3" id="KW-0175">Coiled coil</keyword>
<dbReference type="PANTHER" id="PTHR10921">
    <property type="entry name" value="NUCLEAR DISTRIBUTION PROTEIN NUDE HOMOLOG 1"/>
    <property type="match status" value="1"/>
</dbReference>
<accession>A0ABP0EHI3</accession>
<protein>
    <recommendedName>
        <fullName evidence="7">NUDE domain-containing protein</fullName>
    </recommendedName>
</protein>
<evidence type="ECO:0008006" key="7">
    <source>
        <dbReference type="Google" id="ProtNLM"/>
    </source>
</evidence>
<proteinExistence type="inferred from homology"/>
<dbReference type="Gene3D" id="6.10.250.1080">
    <property type="match status" value="1"/>
</dbReference>
<evidence type="ECO:0000256" key="4">
    <source>
        <dbReference type="SAM" id="MobiDB-lite"/>
    </source>
</evidence>
<reference evidence="5 6" key="1">
    <citation type="submission" date="2024-01" db="EMBL/GenBank/DDBJ databases">
        <authorList>
            <consortium name="Genoscope - CEA"/>
            <person name="William W."/>
        </authorList>
    </citation>
    <scope>NUCLEOTIDE SEQUENCE [LARGE SCALE GENOMIC DNA]</scope>
    <source>
        <strain evidence="5 6">29B2s-10</strain>
    </source>
</reference>
<keyword evidence="6" id="KW-1185">Reference proteome</keyword>
<feature type="coiled-coil region" evidence="3">
    <location>
        <begin position="139"/>
        <end position="194"/>
    </location>
</feature>
<feature type="coiled-coil region" evidence="3">
    <location>
        <begin position="26"/>
        <end position="71"/>
    </location>
</feature>
<evidence type="ECO:0000256" key="3">
    <source>
        <dbReference type="SAM" id="Coils"/>
    </source>
</evidence>
<feature type="compositionally biased region" description="Basic and acidic residues" evidence="4">
    <location>
        <begin position="290"/>
        <end position="303"/>
    </location>
</feature>
<comment type="similarity">
    <text evidence="1">Belongs to the nudE family.</text>
</comment>
<dbReference type="InterPro" id="IPR033494">
    <property type="entry name" value="NUDE"/>
</dbReference>
<gene>
    <name evidence="5" type="ORF">CAAN4_G08592</name>
</gene>
<name>A0ABP0EHI3_9ASCO</name>
<evidence type="ECO:0000256" key="2">
    <source>
        <dbReference type="ARBA" id="ARBA00023054"/>
    </source>
</evidence>
<organism evidence="5 6">
    <name type="scientific">[Candida] anglica</name>
    <dbReference type="NCBI Taxonomy" id="148631"/>
    <lineage>
        <taxon>Eukaryota</taxon>
        <taxon>Fungi</taxon>
        <taxon>Dikarya</taxon>
        <taxon>Ascomycota</taxon>
        <taxon>Saccharomycotina</taxon>
        <taxon>Pichiomycetes</taxon>
        <taxon>Debaryomycetaceae</taxon>
        <taxon>Kurtzmaniella</taxon>
    </lineage>
</organism>
<evidence type="ECO:0000256" key="1">
    <source>
        <dbReference type="ARBA" id="ARBA00007429"/>
    </source>
</evidence>
<feature type="compositionally biased region" description="Low complexity" evidence="4">
    <location>
        <begin position="272"/>
        <end position="288"/>
    </location>
</feature>
<sequence>MDDSPSKPKPKTGAISDREGIWELSKEAAIERVVELETELIEFQESSKELEQALEDELHELELANEKLEFKYETVVSQLNVVNAKNVSLTQELTRVTEENRASMERYEDTVAGLRSQLVSVEIVNDNMENNDRLLESKLEIANQFNNELLEKIAILENDYYRERKDNIESKLHISNYENEIKQLRARLDGVKETSETEKYPDFHHEADRTTATFADESFLSMKDILNAGPPISKVSAIPKSNSLKKLHELTEKSEELSQKVHSFKTALVPGGLKSTSTTQLSTMSLSRRSSRESQRKEKEQKGQFRGISPSPSIMNLASIRGGSTQTASQSQVQVPILVGTQLQRIEGSPAKPFEGKAATTLIAPRRKKKGSIFNSLKSMGMS</sequence>